<dbReference type="Proteomes" id="UP000008311">
    <property type="component" value="Unassembled WGS sequence"/>
</dbReference>
<evidence type="ECO:0000313" key="2">
    <source>
        <dbReference type="Proteomes" id="UP000008311"/>
    </source>
</evidence>
<organism evidence="1 2">
    <name type="scientific">Ricinus communis</name>
    <name type="common">Castor bean</name>
    <dbReference type="NCBI Taxonomy" id="3988"/>
    <lineage>
        <taxon>Eukaryota</taxon>
        <taxon>Viridiplantae</taxon>
        <taxon>Streptophyta</taxon>
        <taxon>Embryophyta</taxon>
        <taxon>Tracheophyta</taxon>
        <taxon>Spermatophyta</taxon>
        <taxon>Magnoliopsida</taxon>
        <taxon>eudicotyledons</taxon>
        <taxon>Gunneridae</taxon>
        <taxon>Pentapetalae</taxon>
        <taxon>rosids</taxon>
        <taxon>fabids</taxon>
        <taxon>Malpighiales</taxon>
        <taxon>Euphorbiaceae</taxon>
        <taxon>Acalyphoideae</taxon>
        <taxon>Acalypheae</taxon>
        <taxon>Ricinus</taxon>
    </lineage>
</organism>
<keyword evidence="2" id="KW-1185">Reference proteome</keyword>
<dbReference type="EMBL" id="EQ973847">
    <property type="protein sequence ID" value="EEF42286.1"/>
    <property type="molecule type" value="Genomic_DNA"/>
</dbReference>
<dbReference type="AlphaFoldDB" id="B9S278"/>
<name>B9S278_RICCO</name>
<evidence type="ECO:0000313" key="1">
    <source>
        <dbReference type="EMBL" id="EEF42286.1"/>
    </source>
</evidence>
<sequence>MYLKECLADTRTPVGLPLNFMGHESRSYLPSCYSEFLGIDIHMFHFGSFEVCLLWEEFAAILDTSAQSTTASLAQYCGGPGLDLPSLMGLLKCADLTTLTKYTVWHFYLIAQFLLVREDGLGDLRIVSLLPQLAGSTTLAPVILVETLVGLDRVKVVRVTDFKVV</sequence>
<reference evidence="2" key="1">
    <citation type="journal article" date="2010" name="Nat. Biotechnol.">
        <title>Draft genome sequence of the oilseed species Ricinus communis.</title>
        <authorList>
            <person name="Chan A.P."/>
            <person name="Crabtree J."/>
            <person name="Zhao Q."/>
            <person name="Lorenzi H."/>
            <person name="Orvis J."/>
            <person name="Puiu D."/>
            <person name="Melake-Berhan A."/>
            <person name="Jones K.M."/>
            <person name="Redman J."/>
            <person name="Chen G."/>
            <person name="Cahoon E.B."/>
            <person name="Gedil M."/>
            <person name="Stanke M."/>
            <person name="Haas B.J."/>
            <person name="Wortman J.R."/>
            <person name="Fraser-Liggett C.M."/>
            <person name="Ravel J."/>
            <person name="Rabinowicz P.D."/>
        </authorList>
    </citation>
    <scope>NUCLEOTIDE SEQUENCE [LARGE SCALE GENOMIC DNA]</scope>
    <source>
        <strain evidence="2">cv. Hale</strain>
    </source>
</reference>
<gene>
    <name evidence="1" type="ORF">RCOM_1710160</name>
</gene>
<dbReference type="InParanoid" id="B9S278"/>
<proteinExistence type="predicted"/>
<protein>
    <submittedName>
        <fullName evidence="1">Uncharacterized protein</fullName>
    </submittedName>
</protein>
<accession>B9S278</accession>